<dbReference type="AlphaFoldDB" id="A0AAD6YR71"/>
<proteinExistence type="predicted"/>
<evidence type="ECO:0000313" key="2">
    <source>
        <dbReference type="EMBL" id="KAJ7227003.1"/>
    </source>
</evidence>
<dbReference type="Proteomes" id="UP001219525">
    <property type="component" value="Unassembled WGS sequence"/>
</dbReference>
<dbReference type="EMBL" id="JARJCW010000003">
    <property type="protein sequence ID" value="KAJ7227003.1"/>
    <property type="molecule type" value="Genomic_DNA"/>
</dbReference>
<keyword evidence="3" id="KW-1185">Reference proteome</keyword>
<gene>
    <name evidence="2" type="ORF">GGX14DRAFT_385779</name>
</gene>
<accession>A0AAD6YR71</accession>
<feature type="region of interest" description="Disordered" evidence="1">
    <location>
        <begin position="1"/>
        <end position="40"/>
    </location>
</feature>
<evidence type="ECO:0000313" key="3">
    <source>
        <dbReference type="Proteomes" id="UP001219525"/>
    </source>
</evidence>
<protein>
    <submittedName>
        <fullName evidence="2">Uncharacterized protein</fullName>
    </submittedName>
</protein>
<evidence type="ECO:0000256" key="1">
    <source>
        <dbReference type="SAM" id="MobiDB-lite"/>
    </source>
</evidence>
<name>A0AAD6YR71_9AGAR</name>
<sequence>MTSTSTSTERPPRDAQTGSRAATPPRTPTPGSQSSRNTTSDIDENLMKDLQSLTDYGGAKGVSRSEDLLGHQESHFSGCANLQTLLEVLEQVLMLSAQYGSLMTALVMLQAVIEQLQTYSFSLYAVTQNGILNFFFGTPLGGALLEQELDLTEPPAKILDFPTLKSPCHGTFAAPTGVTAGSSCYGNFPRNGGKRMAQRLEGEVKRKDNFHFPSFYVSSTFNISSLAKQRTLGSDSESAHRGKLRYQDLCSYLNIINNQMSEQPPD</sequence>
<organism evidence="2 3">
    <name type="scientific">Mycena pura</name>
    <dbReference type="NCBI Taxonomy" id="153505"/>
    <lineage>
        <taxon>Eukaryota</taxon>
        <taxon>Fungi</taxon>
        <taxon>Dikarya</taxon>
        <taxon>Basidiomycota</taxon>
        <taxon>Agaricomycotina</taxon>
        <taxon>Agaricomycetes</taxon>
        <taxon>Agaricomycetidae</taxon>
        <taxon>Agaricales</taxon>
        <taxon>Marasmiineae</taxon>
        <taxon>Mycenaceae</taxon>
        <taxon>Mycena</taxon>
    </lineage>
</organism>
<reference evidence="2" key="1">
    <citation type="submission" date="2023-03" db="EMBL/GenBank/DDBJ databases">
        <title>Massive genome expansion in bonnet fungi (Mycena s.s.) driven by repeated elements and novel gene families across ecological guilds.</title>
        <authorList>
            <consortium name="Lawrence Berkeley National Laboratory"/>
            <person name="Harder C.B."/>
            <person name="Miyauchi S."/>
            <person name="Viragh M."/>
            <person name="Kuo A."/>
            <person name="Thoen E."/>
            <person name="Andreopoulos B."/>
            <person name="Lu D."/>
            <person name="Skrede I."/>
            <person name="Drula E."/>
            <person name="Henrissat B."/>
            <person name="Morin E."/>
            <person name="Kohler A."/>
            <person name="Barry K."/>
            <person name="LaButti K."/>
            <person name="Morin E."/>
            <person name="Salamov A."/>
            <person name="Lipzen A."/>
            <person name="Mereny Z."/>
            <person name="Hegedus B."/>
            <person name="Baldrian P."/>
            <person name="Stursova M."/>
            <person name="Weitz H."/>
            <person name="Taylor A."/>
            <person name="Grigoriev I.V."/>
            <person name="Nagy L.G."/>
            <person name="Martin F."/>
            <person name="Kauserud H."/>
        </authorList>
    </citation>
    <scope>NUCLEOTIDE SEQUENCE</scope>
    <source>
        <strain evidence="2">9144</strain>
    </source>
</reference>
<comment type="caution">
    <text evidence="2">The sequence shown here is derived from an EMBL/GenBank/DDBJ whole genome shotgun (WGS) entry which is preliminary data.</text>
</comment>
<feature type="compositionally biased region" description="Low complexity" evidence="1">
    <location>
        <begin position="17"/>
        <end position="32"/>
    </location>
</feature>